<dbReference type="PANTHER" id="PTHR11014">
    <property type="entry name" value="PEPTIDASE M20 FAMILY MEMBER"/>
    <property type="match status" value="1"/>
</dbReference>
<gene>
    <name evidence="5" type="ORF">ON006_17905</name>
</gene>
<dbReference type="Proteomes" id="UP001164653">
    <property type="component" value="Chromosome"/>
</dbReference>
<evidence type="ECO:0000313" key="5">
    <source>
        <dbReference type="EMBL" id="WAC09627.1"/>
    </source>
</evidence>
<keyword evidence="2" id="KW-0479">Metal-binding</keyword>
<feature type="binding site" evidence="2">
    <location>
        <position position="211"/>
    </location>
    <ligand>
        <name>Mn(2+)</name>
        <dbReference type="ChEBI" id="CHEBI:29035"/>
        <label>2</label>
    </ligand>
</feature>
<feature type="chain" id="PRO_5038856597" evidence="3">
    <location>
        <begin position="31"/>
        <end position="445"/>
    </location>
</feature>
<keyword evidence="6" id="KW-1185">Reference proteome</keyword>
<reference evidence="5" key="1">
    <citation type="submission" date="2022-11" db="EMBL/GenBank/DDBJ databases">
        <title>Dyadobacter pollutisoli sp. nov., isolated from plastic dumped soil.</title>
        <authorList>
            <person name="Kim J.M."/>
            <person name="Kim K.R."/>
            <person name="Lee J.K."/>
            <person name="Hao L."/>
            <person name="Jeon C.O."/>
        </authorList>
    </citation>
    <scope>NUCLEOTIDE SEQUENCE</scope>
    <source>
        <strain evidence="5">U1</strain>
    </source>
</reference>
<dbReference type="InterPro" id="IPR036264">
    <property type="entry name" value="Bact_exopeptidase_dim_dom"/>
</dbReference>
<evidence type="ECO:0000256" key="3">
    <source>
        <dbReference type="SAM" id="SignalP"/>
    </source>
</evidence>
<dbReference type="NCBIfam" id="TIGR01891">
    <property type="entry name" value="amidohydrolases"/>
    <property type="match status" value="1"/>
</dbReference>
<feature type="binding site" evidence="2">
    <location>
        <position position="146"/>
    </location>
    <ligand>
        <name>Mn(2+)</name>
        <dbReference type="ChEBI" id="CHEBI:29035"/>
        <label>2</label>
    </ligand>
</feature>
<dbReference type="EMBL" id="CP112998">
    <property type="protein sequence ID" value="WAC09627.1"/>
    <property type="molecule type" value="Genomic_DNA"/>
</dbReference>
<comment type="cofactor">
    <cofactor evidence="2">
        <name>Mn(2+)</name>
        <dbReference type="ChEBI" id="CHEBI:29035"/>
    </cofactor>
    <text evidence="2">The Mn(2+) ion enhances activity.</text>
</comment>
<dbReference type="InterPro" id="IPR011650">
    <property type="entry name" value="Peptidase_M20_dimer"/>
</dbReference>
<dbReference type="Gene3D" id="3.30.70.360">
    <property type="match status" value="1"/>
</dbReference>
<evidence type="ECO:0000256" key="1">
    <source>
        <dbReference type="ARBA" id="ARBA00022801"/>
    </source>
</evidence>
<keyword evidence="3" id="KW-0732">Signal</keyword>
<dbReference type="SUPFAM" id="SSF53187">
    <property type="entry name" value="Zn-dependent exopeptidases"/>
    <property type="match status" value="1"/>
</dbReference>
<dbReference type="KEGG" id="dpf:ON006_17905"/>
<dbReference type="PIRSF" id="PIRSF005962">
    <property type="entry name" value="Pept_M20D_amidohydro"/>
    <property type="match status" value="1"/>
</dbReference>
<sequence length="445" mass="48172">MAYATFRFSKSILKALLLLPAVFPATQAFSQSKINTAIDQKAQTLDKKLVEWRRDFHQNPELGNREFKTSEKVANHLRKLGIEVTTGIAHTGVVGILKGGKPGPVVALRADMDGLPVTERVDVPFKSTVVTEYNGQKTGVMHACGHDTHIAILMGVAEVLASVKSELPGTIKFIFQPAEEAAPAGEEGGAQLMVKEGVLENPKVEAIFGLHIDSQLEVGKISYRPGATMAAVDFFTIDVKGKQTHGAYPWSGVDPIVTSSQIVTALQTIVSRNLNITQAPAVVTIGAINGGIRENIIPESVKMIGTIRTFDEGMHTYIHKRINDISTHIAESAGATAQVKINVMYPVTFNDIPLTERMIGTIENVAGKDNVKVIPAKTGAEDFSYFQQKVPGLFFFLGGMRKGKNVADAAPHHTPDFYVDEGSLVLGVRSLSRLATDYLEKAKSK</sequence>
<dbReference type="GO" id="GO:0050118">
    <property type="term" value="F:N-acetyldiaminopimelate deacetylase activity"/>
    <property type="evidence" value="ECO:0007669"/>
    <property type="project" value="UniProtKB-ARBA"/>
</dbReference>
<dbReference type="AlphaFoldDB" id="A0A9E8N826"/>
<protein>
    <submittedName>
        <fullName evidence="5">Amidohydrolase</fullName>
    </submittedName>
</protein>
<dbReference type="InterPro" id="IPR002933">
    <property type="entry name" value="Peptidase_M20"/>
</dbReference>
<dbReference type="PANTHER" id="PTHR11014:SF63">
    <property type="entry name" value="METALLOPEPTIDASE, PUTATIVE (AFU_ORTHOLOGUE AFUA_6G09600)-RELATED"/>
    <property type="match status" value="1"/>
</dbReference>
<feature type="binding site" evidence="2">
    <location>
        <position position="413"/>
    </location>
    <ligand>
        <name>Mn(2+)</name>
        <dbReference type="ChEBI" id="CHEBI:29035"/>
        <label>2</label>
    </ligand>
</feature>
<dbReference type="RefSeq" id="WP_244820742.1">
    <property type="nucleotide sequence ID" value="NZ_CP112998.1"/>
</dbReference>
<feature type="domain" description="Peptidase M20 dimerisation" evidence="4">
    <location>
        <begin position="235"/>
        <end position="328"/>
    </location>
</feature>
<name>A0A9E8N826_9BACT</name>
<accession>A0A9E8N826</accession>
<dbReference type="Gene3D" id="3.40.630.10">
    <property type="entry name" value="Zn peptidases"/>
    <property type="match status" value="1"/>
</dbReference>
<dbReference type="GO" id="GO:0019877">
    <property type="term" value="P:diaminopimelate biosynthetic process"/>
    <property type="evidence" value="ECO:0007669"/>
    <property type="project" value="UniProtKB-ARBA"/>
</dbReference>
<evidence type="ECO:0000313" key="6">
    <source>
        <dbReference type="Proteomes" id="UP001164653"/>
    </source>
</evidence>
<keyword evidence="1" id="KW-0378">Hydrolase</keyword>
<dbReference type="Pfam" id="PF07687">
    <property type="entry name" value="M20_dimer"/>
    <property type="match status" value="1"/>
</dbReference>
<dbReference type="SUPFAM" id="SSF55031">
    <property type="entry name" value="Bacterial exopeptidase dimerisation domain"/>
    <property type="match status" value="1"/>
</dbReference>
<dbReference type="Pfam" id="PF01546">
    <property type="entry name" value="Peptidase_M20"/>
    <property type="match status" value="1"/>
</dbReference>
<keyword evidence="2" id="KW-0464">Manganese</keyword>
<dbReference type="GO" id="GO:0046872">
    <property type="term" value="F:metal ion binding"/>
    <property type="evidence" value="ECO:0007669"/>
    <property type="project" value="UniProtKB-KW"/>
</dbReference>
<dbReference type="InterPro" id="IPR017439">
    <property type="entry name" value="Amidohydrolase"/>
</dbReference>
<feature type="signal peptide" evidence="3">
    <location>
        <begin position="1"/>
        <end position="30"/>
    </location>
</feature>
<feature type="binding site" evidence="2">
    <location>
        <position position="144"/>
    </location>
    <ligand>
        <name>Mn(2+)</name>
        <dbReference type="ChEBI" id="CHEBI:29035"/>
        <label>2</label>
    </ligand>
</feature>
<organism evidence="5 6">
    <name type="scientific">Dyadobacter pollutisoli</name>
    <dbReference type="NCBI Taxonomy" id="2910158"/>
    <lineage>
        <taxon>Bacteria</taxon>
        <taxon>Pseudomonadati</taxon>
        <taxon>Bacteroidota</taxon>
        <taxon>Cytophagia</taxon>
        <taxon>Cytophagales</taxon>
        <taxon>Spirosomataceae</taxon>
        <taxon>Dyadobacter</taxon>
    </lineage>
</organism>
<evidence type="ECO:0000259" key="4">
    <source>
        <dbReference type="Pfam" id="PF07687"/>
    </source>
</evidence>
<feature type="binding site" evidence="2">
    <location>
        <position position="180"/>
    </location>
    <ligand>
        <name>Mn(2+)</name>
        <dbReference type="ChEBI" id="CHEBI:29035"/>
        <label>2</label>
    </ligand>
</feature>
<proteinExistence type="predicted"/>
<evidence type="ECO:0000256" key="2">
    <source>
        <dbReference type="PIRSR" id="PIRSR005962-1"/>
    </source>
</evidence>
<dbReference type="FunFam" id="3.30.70.360:FF:000001">
    <property type="entry name" value="N-acetyldiaminopimelate deacetylase"/>
    <property type="match status" value="1"/>
</dbReference>